<evidence type="ECO:0000313" key="11">
    <source>
        <dbReference type="EMBL" id="OWJ55113.1"/>
    </source>
</evidence>
<dbReference type="CDD" id="cd00610">
    <property type="entry name" value="OAT_like"/>
    <property type="match status" value="1"/>
</dbReference>
<dbReference type="PANTHER" id="PTHR11986:SF58">
    <property type="entry name" value="LEUCINE_METHIONINE RACEMASE"/>
    <property type="match status" value="1"/>
</dbReference>
<dbReference type="GO" id="GO:0004587">
    <property type="term" value="F:ornithine aminotransferase activity"/>
    <property type="evidence" value="ECO:0007669"/>
    <property type="project" value="UniProtKB-EC"/>
</dbReference>
<evidence type="ECO:0000256" key="9">
    <source>
        <dbReference type="RuleBase" id="RU003560"/>
    </source>
</evidence>
<organism evidence="10 12">
    <name type="scientific">Pyrodictium delaneyi</name>
    <dbReference type="NCBI Taxonomy" id="1273541"/>
    <lineage>
        <taxon>Archaea</taxon>
        <taxon>Thermoproteota</taxon>
        <taxon>Thermoprotei</taxon>
        <taxon>Desulfurococcales</taxon>
        <taxon>Pyrodictiaceae</taxon>
        <taxon>Pyrodictium</taxon>
    </lineage>
</organism>
<dbReference type="EC" id="2.6.1.13" evidence="3"/>
<dbReference type="GO" id="GO:0030170">
    <property type="term" value="F:pyridoxal phosphate binding"/>
    <property type="evidence" value="ECO:0007669"/>
    <property type="project" value="InterPro"/>
</dbReference>
<name>A0A0P0N407_9CREN</name>
<sequence length="458" mass="50962">MESKSSKPKYPRIVVEPPGPKARKVIEKDHRYIMQSFARWYPLVVERAEDYVVYDVDGNMYIDLNSGLGVLNVGSSNPLVVEAAAKQLRKLIHYSLTDFYYEEAVALAEKLVEIAPVEKPAKVFFTNSGAESIEASIKVSRYSTRRQYIIAFLGAFHGRTMGAVSLTASKPVQRLGFSPLLPSIIHAPYPYPYRCPFAVDDPRQCADMVIGYIEEWIFGKLVDPSEVAAFVFEPIQGEGGYIVPPDNFFPELEKLARRYGILLVSDEVQAGFCRTGRWFAIEHWGVKPDVIATAKAIADGLPLGAVVGNERVMSIRPGGHASTFGGNPVAAVAATAVIEYIKREKLCERAERLGEKVLKRLRDAMEETKMIGDVRGKGLMIGVELVRDRETKEPASEELGTVLMRLFKRGYLVIGAGVSTIRIAPPLTIDEEALMNAVEAIIDEVKRIERKEPLDYYT</sequence>
<gene>
    <name evidence="11" type="ORF">Pdsh_05365</name>
    <name evidence="10" type="ORF">Pyrde_1611</name>
</gene>
<dbReference type="PATRIC" id="fig|1273541.4.peg.1718"/>
<reference evidence="10 12" key="1">
    <citation type="submission" date="2015-10" db="EMBL/GenBank/DDBJ databases">
        <title>Complete genome sequence of hyperthermophilic archaeon Pyrodictium delaneyi Su06.</title>
        <authorList>
            <person name="Jung J.-H."/>
            <person name="Lin J."/>
            <person name="Holden J.F."/>
            <person name="Park C.-S."/>
        </authorList>
    </citation>
    <scope>NUCLEOTIDE SEQUENCE [LARGE SCALE GENOMIC DNA]</scope>
    <source>
        <strain evidence="10 12">Su06</strain>
    </source>
</reference>
<keyword evidence="6 9" id="KW-0663">Pyridoxal phosphate</keyword>
<dbReference type="PANTHER" id="PTHR11986">
    <property type="entry name" value="AMINOTRANSFERASE CLASS III"/>
    <property type="match status" value="1"/>
</dbReference>
<keyword evidence="13" id="KW-1185">Reference proteome</keyword>
<dbReference type="EMBL" id="NCQP01000002">
    <property type="protein sequence ID" value="OWJ55113.1"/>
    <property type="molecule type" value="Genomic_DNA"/>
</dbReference>
<dbReference type="Proteomes" id="UP000196694">
    <property type="component" value="Unassembled WGS sequence"/>
</dbReference>
<accession>A0A0P0N407</accession>
<reference evidence="11 13" key="2">
    <citation type="submission" date="2017-05" db="EMBL/GenBank/DDBJ databases">
        <title>The draft genome of the hyperthermophilic archaeon 'Pyrodictium delaneyi strain Hulk', an iron and nitrate reducer, reveals the capacity for sulfate reduction.</title>
        <authorList>
            <person name="Demey L.M."/>
            <person name="Miller C."/>
            <person name="Manzella M."/>
            <person name="Reguera G."/>
            <person name="Kashefi K."/>
        </authorList>
    </citation>
    <scope>NUCLEOTIDE SEQUENCE [LARGE SCALE GENOMIC DNA]</scope>
    <source>
        <strain evidence="11 13">Hulk</strain>
    </source>
</reference>
<dbReference type="GeneID" id="26099950"/>
<evidence type="ECO:0000256" key="3">
    <source>
        <dbReference type="ARBA" id="ARBA00012924"/>
    </source>
</evidence>
<evidence type="ECO:0000313" key="12">
    <source>
        <dbReference type="Proteomes" id="UP000058613"/>
    </source>
</evidence>
<evidence type="ECO:0000313" key="10">
    <source>
        <dbReference type="EMBL" id="ALL01654.1"/>
    </source>
</evidence>
<dbReference type="SUPFAM" id="SSF53383">
    <property type="entry name" value="PLP-dependent transferases"/>
    <property type="match status" value="1"/>
</dbReference>
<dbReference type="InterPro" id="IPR049704">
    <property type="entry name" value="Aminotrans_3_PPA_site"/>
</dbReference>
<comment type="similarity">
    <text evidence="2 9">Belongs to the class-III pyridoxal-phosphate-dependent aminotransferase family.</text>
</comment>
<dbReference type="Proteomes" id="UP000058613">
    <property type="component" value="Chromosome"/>
</dbReference>
<dbReference type="NCBIfam" id="NF004426">
    <property type="entry name" value="PRK05769.1"/>
    <property type="match status" value="1"/>
</dbReference>
<dbReference type="FunFam" id="3.40.640.10:FF:000013">
    <property type="entry name" value="4-aminobutyrate aminotransferase"/>
    <property type="match status" value="1"/>
</dbReference>
<dbReference type="STRING" id="1273541.Pyrde_1611"/>
<dbReference type="InterPro" id="IPR015424">
    <property type="entry name" value="PyrdxlP-dep_Trfase"/>
</dbReference>
<dbReference type="RefSeq" id="WP_055409794.1">
    <property type="nucleotide sequence ID" value="NZ_CP013011.1"/>
</dbReference>
<dbReference type="KEGG" id="pdl:Pyrde_1611"/>
<dbReference type="PIRSF" id="PIRSF000521">
    <property type="entry name" value="Transaminase_4ab_Lys_Orn"/>
    <property type="match status" value="1"/>
</dbReference>
<keyword evidence="4 10" id="KW-0032">Aminotransferase</keyword>
<evidence type="ECO:0000256" key="4">
    <source>
        <dbReference type="ARBA" id="ARBA00022576"/>
    </source>
</evidence>
<dbReference type="PROSITE" id="PS00600">
    <property type="entry name" value="AA_TRANSFER_CLASS_3"/>
    <property type="match status" value="1"/>
</dbReference>
<evidence type="ECO:0000256" key="5">
    <source>
        <dbReference type="ARBA" id="ARBA00022679"/>
    </source>
</evidence>
<proteinExistence type="inferred from homology"/>
<evidence type="ECO:0000256" key="8">
    <source>
        <dbReference type="ARBA" id="ARBA00073894"/>
    </source>
</evidence>
<evidence type="ECO:0000313" key="13">
    <source>
        <dbReference type="Proteomes" id="UP000196694"/>
    </source>
</evidence>
<dbReference type="InterPro" id="IPR050103">
    <property type="entry name" value="Class-III_PLP-dep_AT"/>
</dbReference>
<dbReference type="Pfam" id="PF00202">
    <property type="entry name" value="Aminotran_3"/>
    <property type="match status" value="1"/>
</dbReference>
<evidence type="ECO:0000256" key="2">
    <source>
        <dbReference type="ARBA" id="ARBA00008954"/>
    </source>
</evidence>
<dbReference type="InterPro" id="IPR015421">
    <property type="entry name" value="PyrdxlP-dep_Trfase_major"/>
</dbReference>
<dbReference type="InterPro" id="IPR015422">
    <property type="entry name" value="PyrdxlP-dep_Trfase_small"/>
</dbReference>
<comment type="cofactor">
    <cofactor evidence="1">
        <name>pyridoxal 5'-phosphate</name>
        <dbReference type="ChEBI" id="CHEBI:597326"/>
    </cofactor>
</comment>
<protein>
    <recommendedName>
        <fullName evidence="8">Ornithine aminotransferase</fullName>
        <ecNumber evidence="3">2.6.1.13</ecNumber>
    </recommendedName>
</protein>
<keyword evidence="5 10" id="KW-0808">Transferase</keyword>
<dbReference type="Gene3D" id="3.90.1150.10">
    <property type="entry name" value="Aspartate Aminotransferase, domain 1"/>
    <property type="match status" value="1"/>
</dbReference>
<dbReference type="AlphaFoldDB" id="A0A0P0N407"/>
<dbReference type="Gene3D" id="3.40.640.10">
    <property type="entry name" value="Type I PLP-dependent aspartate aminotransferase-like (Major domain)"/>
    <property type="match status" value="1"/>
</dbReference>
<dbReference type="EMBL" id="CP013011">
    <property type="protein sequence ID" value="ALL01654.1"/>
    <property type="molecule type" value="Genomic_DNA"/>
</dbReference>
<evidence type="ECO:0000256" key="6">
    <source>
        <dbReference type="ARBA" id="ARBA00022898"/>
    </source>
</evidence>
<dbReference type="InterPro" id="IPR005814">
    <property type="entry name" value="Aminotrans_3"/>
</dbReference>
<dbReference type="GO" id="GO:0042802">
    <property type="term" value="F:identical protein binding"/>
    <property type="evidence" value="ECO:0007669"/>
    <property type="project" value="TreeGrafter"/>
</dbReference>
<evidence type="ECO:0000256" key="1">
    <source>
        <dbReference type="ARBA" id="ARBA00001933"/>
    </source>
</evidence>
<evidence type="ECO:0000256" key="7">
    <source>
        <dbReference type="ARBA" id="ARBA00052899"/>
    </source>
</evidence>
<dbReference type="OrthoDB" id="6534at2157"/>
<comment type="catalytic activity">
    <reaction evidence="7">
        <text>L-ornithine + 2-oxoglutarate = L-glutamate 5-semialdehyde + L-glutamate</text>
        <dbReference type="Rhea" id="RHEA:25160"/>
        <dbReference type="ChEBI" id="CHEBI:16810"/>
        <dbReference type="ChEBI" id="CHEBI:29985"/>
        <dbReference type="ChEBI" id="CHEBI:46911"/>
        <dbReference type="ChEBI" id="CHEBI:58066"/>
        <dbReference type="EC" id="2.6.1.13"/>
    </reaction>
</comment>